<dbReference type="Proteomes" id="UP000321491">
    <property type="component" value="Unassembled WGS sequence"/>
</dbReference>
<name>A0A511V1U4_9BACI</name>
<feature type="transmembrane region" description="Helical" evidence="1">
    <location>
        <begin position="139"/>
        <end position="165"/>
    </location>
</feature>
<dbReference type="EMBL" id="BJXW01000025">
    <property type="protein sequence ID" value="GEN31888.1"/>
    <property type="molecule type" value="Genomic_DNA"/>
</dbReference>
<dbReference type="OrthoDB" id="9815972at2"/>
<evidence type="ECO:0008006" key="4">
    <source>
        <dbReference type="Google" id="ProtNLM"/>
    </source>
</evidence>
<comment type="caution">
    <text evidence="2">The sequence shown here is derived from an EMBL/GenBank/DDBJ whole genome shotgun (WGS) entry which is preliminary data.</text>
</comment>
<dbReference type="InterPro" id="IPR051784">
    <property type="entry name" value="Nod_factor_ABC_transporter"/>
</dbReference>
<dbReference type="RefSeq" id="WP_146938268.1">
    <property type="nucleotide sequence ID" value="NZ_BJXW01000025.1"/>
</dbReference>
<feature type="transmembrane region" description="Helical" evidence="1">
    <location>
        <begin position="58"/>
        <end position="78"/>
    </location>
</feature>
<feature type="transmembrane region" description="Helical" evidence="1">
    <location>
        <begin position="177"/>
        <end position="198"/>
    </location>
</feature>
<dbReference type="GO" id="GO:0016020">
    <property type="term" value="C:membrane"/>
    <property type="evidence" value="ECO:0007669"/>
    <property type="project" value="UniProtKB-SubCell"/>
</dbReference>
<dbReference type="PANTHER" id="PTHR43229">
    <property type="entry name" value="NODULATION PROTEIN J"/>
    <property type="match status" value="1"/>
</dbReference>
<protein>
    <recommendedName>
        <fullName evidence="4">ABC transporter</fullName>
    </recommendedName>
</protein>
<evidence type="ECO:0000313" key="2">
    <source>
        <dbReference type="EMBL" id="GEN31888.1"/>
    </source>
</evidence>
<dbReference type="PANTHER" id="PTHR43229:SF6">
    <property type="entry name" value="ABC-TYPE MULTIDRUG TRANSPORT SYSTEM, PERMEASE COMPONENT"/>
    <property type="match status" value="1"/>
</dbReference>
<proteinExistence type="predicted"/>
<keyword evidence="1" id="KW-0472">Membrane</keyword>
<evidence type="ECO:0000313" key="3">
    <source>
        <dbReference type="Proteomes" id="UP000321491"/>
    </source>
</evidence>
<sequence>MRWLNLFKANLRKEYIEIKRYLPNTLAMIFTFYFIFIGLFAGIQFIGDPNSADTNTQYLIVNYVFWFLGMMVIQSVGWQITNEAMRGTLEQLYMSPMGVWRILATRLTSTVILDLTLLIVLLFLTMLTTGQWLHINVVTIAPILILTIMGMMGIGFMIAGLSIIWKQVSAFLQILQFIIAALTFISIKQAPFLVYFPFVKGIDLVRQVMINGATLSDITMMDYSILIINAVVYFVLGVFIYLGCERLAMKKGLLAHY</sequence>
<feature type="transmembrane region" description="Helical" evidence="1">
    <location>
        <begin position="21"/>
        <end position="46"/>
    </location>
</feature>
<dbReference type="AlphaFoldDB" id="A0A511V1U4"/>
<feature type="transmembrane region" description="Helical" evidence="1">
    <location>
        <begin position="99"/>
        <end position="127"/>
    </location>
</feature>
<dbReference type="GO" id="GO:0140359">
    <property type="term" value="F:ABC-type transporter activity"/>
    <property type="evidence" value="ECO:0007669"/>
    <property type="project" value="InterPro"/>
</dbReference>
<keyword evidence="1" id="KW-1133">Transmembrane helix</keyword>
<gene>
    <name evidence="2" type="ORF">CQU01_21260</name>
</gene>
<accession>A0A511V1U4</accession>
<feature type="transmembrane region" description="Helical" evidence="1">
    <location>
        <begin position="223"/>
        <end position="244"/>
    </location>
</feature>
<organism evidence="2 3">
    <name type="scientific">Cerasibacillus quisquiliarum</name>
    <dbReference type="NCBI Taxonomy" id="227865"/>
    <lineage>
        <taxon>Bacteria</taxon>
        <taxon>Bacillati</taxon>
        <taxon>Bacillota</taxon>
        <taxon>Bacilli</taxon>
        <taxon>Bacillales</taxon>
        <taxon>Bacillaceae</taxon>
        <taxon>Cerasibacillus</taxon>
    </lineage>
</organism>
<reference evidence="2 3" key="1">
    <citation type="submission" date="2019-07" db="EMBL/GenBank/DDBJ databases">
        <title>Whole genome shotgun sequence of Cerasibacillus quisquiliarum NBRC 102429.</title>
        <authorList>
            <person name="Hosoyama A."/>
            <person name="Uohara A."/>
            <person name="Ohji S."/>
            <person name="Ichikawa N."/>
        </authorList>
    </citation>
    <scope>NUCLEOTIDE SEQUENCE [LARGE SCALE GENOMIC DNA]</scope>
    <source>
        <strain evidence="2 3">NBRC 102429</strain>
    </source>
</reference>
<keyword evidence="1" id="KW-0812">Transmembrane</keyword>
<evidence type="ECO:0000256" key="1">
    <source>
        <dbReference type="SAM" id="Phobius"/>
    </source>
</evidence>
<keyword evidence="3" id="KW-1185">Reference proteome</keyword>